<dbReference type="Proteomes" id="UP001212997">
    <property type="component" value="Unassembled WGS sequence"/>
</dbReference>
<keyword evidence="3" id="KW-1185">Reference proteome</keyword>
<name>A0AAD5V745_9APHY</name>
<evidence type="ECO:0000313" key="3">
    <source>
        <dbReference type="Proteomes" id="UP001212997"/>
    </source>
</evidence>
<dbReference type="Pfam" id="PF12937">
    <property type="entry name" value="F-box-like"/>
    <property type="match status" value="1"/>
</dbReference>
<dbReference type="InterPro" id="IPR001810">
    <property type="entry name" value="F-box_dom"/>
</dbReference>
<gene>
    <name evidence="2" type="ORF">NLI96_g5786</name>
</gene>
<protein>
    <recommendedName>
        <fullName evidence="1">F-box domain-containing protein</fullName>
    </recommendedName>
</protein>
<accession>A0AAD5V745</accession>
<evidence type="ECO:0000313" key="2">
    <source>
        <dbReference type="EMBL" id="KAJ3484220.1"/>
    </source>
</evidence>
<organism evidence="2 3">
    <name type="scientific">Meripilus lineatus</name>
    <dbReference type="NCBI Taxonomy" id="2056292"/>
    <lineage>
        <taxon>Eukaryota</taxon>
        <taxon>Fungi</taxon>
        <taxon>Dikarya</taxon>
        <taxon>Basidiomycota</taxon>
        <taxon>Agaricomycotina</taxon>
        <taxon>Agaricomycetes</taxon>
        <taxon>Polyporales</taxon>
        <taxon>Meripilaceae</taxon>
        <taxon>Meripilus</taxon>
    </lineage>
</organism>
<dbReference type="EMBL" id="JANAWD010000197">
    <property type="protein sequence ID" value="KAJ3484220.1"/>
    <property type="molecule type" value="Genomic_DNA"/>
</dbReference>
<proteinExistence type="predicted"/>
<feature type="domain" description="F-box" evidence="1">
    <location>
        <begin position="15"/>
        <end position="69"/>
    </location>
</feature>
<evidence type="ECO:0000259" key="1">
    <source>
        <dbReference type="Pfam" id="PF12937"/>
    </source>
</evidence>
<dbReference type="AlphaFoldDB" id="A0AAD5V745"/>
<reference evidence="2" key="1">
    <citation type="submission" date="2022-07" db="EMBL/GenBank/DDBJ databases">
        <title>Genome Sequence of Physisporinus lineatus.</title>
        <authorList>
            <person name="Buettner E."/>
        </authorList>
    </citation>
    <scope>NUCLEOTIDE SEQUENCE</scope>
    <source>
        <strain evidence="2">VT162</strain>
    </source>
</reference>
<sequence>MSRLHIRLNSLSGTACLPTELYYEIFLHYLASFRGMPEEAFALRPLMHTCSHWRRIVTDLPFLWRRIVISPSKDWTKLALQHSKQCPLIIEAKASKVYKRVLASLKVALAQMKRIEGLHLALPPAAYDNLKTLLNHPAPILRDIHLDATHLVASREVKPFPWGRNMSSLREIYTTLPLSTVRSVLRSSVRSIYLDFESLSWTHRANISSDLLPVLKSLPSLERFFINTRHSDTPQSSEVVSLPCLKFLEVHAHEDFVMRLIDSLQIPKHALLRIITRPPSFMFQPPRNPFAIVLASHAATYLDVHKQDQVLLDLSNATKLSQPRLPEHDSRYWAAQLDRPRDYETLEVAISSNVLEPSWLCNKLTLSAIQVLWLNLVDRIPASSSLNPFGTLKSVFREMRDVRTLILEGWPETCVAEALATTVDSLRELPGRNPSPRGVLFPILETLVLKNAKFGKKLGKGPDDFYRELVKGLLDRATLLGPIRTLIIEKHTGLSRENVFDLEIQTGGLTEVFCTDEFHDDYFSTGQFPEGMDFDRAFGDWFNDNA</sequence>
<comment type="caution">
    <text evidence="2">The sequence shown here is derived from an EMBL/GenBank/DDBJ whole genome shotgun (WGS) entry which is preliminary data.</text>
</comment>